<evidence type="ECO:0000313" key="1">
    <source>
        <dbReference type="EMBL" id="ECZ5738700.1"/>
    </source>
</evidence>
<proteinExistence type="predicted"/>
<dbReference type="AlphaFoldDB" id="A0A624F746"/>
<accession>A0A624F746</accession>
<gene>
    <name evidence="1" type="ORF">F8Y55_08780</name>
</gene>
<comment type="caution">
    <text evidence="1">The sequence shown here is derived from an EMBL/GenBank/DDBJ whole genome shotgun (WGS) entry which is preliminary data.</text>
</comment>
<name>A0A624F746_CAMJU</name>
<dbReference type="EMBL" id="AALHBX010000019">
    <property type="protein sequence ID" value="ECZ5738700.1"/>
    <property type="molecule type" value="Genomic_DNA"/>
</dbReference>
<organism evidence="1 2">
    <name type="scientific">Campylobacter jejuni</name>
    <dbReference type="NCBI Taxonomy" id="197"/>
    <lineage>
        <taxon>Bacteria</taxon>
        <taxon>Pseudomonadati</taxon>
        <taxon>Campylobacterota</taxon>
        <taxon>Epsilonproteobacteria</taxon>
        <taxon>Campylobacterales</taxon>
        <taxon>Campylobacteraceae</taxon>
        <taxon>Campylobacter</taxon>
    </lineage>
</organism>
<reference evidence="1 2" key="1">
    <citation type="submission" date="2019-10" db="EMBL/GenBank/DDBJ databases">
        <authorList>
            <consortium name="PulseNet: The National Subtyping Network for Foodborne Disease Surveillance"/>
            <person name="Tarr C.L."/>
            <person name="Trees E."/>
            <person name="Katz L.S."/>
            <person name="Carleton-Romer H.A."/>
            <person name="Stroika S."/>
            <person name="Kucerova Z."/>
            <person name="Roache K.F."/>
            <person name="Sabol A.L."/>
            <person name="Besser J."/>
            <person name="Gerner-Smidt P."/>
        </authorList>
    </citation>
    <scope>NUCLEOTIDE SEQUENCE [LARGE SCALE GENOMIC DNA]</scope>
    <source>
        <strain evidence="1 2">PNUSAC012091</strain>
    </source>
</reference>
<protein>
    <submittedName>
        <fullName evidence="1">Uncharacterized protein</fullName>
    </submittedName>
</protein>
<evidence type="ECO:0000313" key="2">
    <source>
        <dbReference type="Proteomes" id="UP000421425"/>
    </source>
</evidence>
<sequence length="86" mass="10340">MEQEIAKIKKFKLECKNCETQIIIDTHNSIKNCPVCGLKFYDNLESPFENLHEQILLINKNKNVKVYFVCEEKEKRKYNAKQYRKI</sequence>
<dbReference type="Proteomes" id="UP000421425">
    <property type="component" value="Unassembled WGS sequence"/>
</dbReference>